<reference evidence="3 4" key="1">
    <citation type="journal article" date="2021" name="Int. J. Syst. Evol. Microbiol.">
        <title>Steroidobacter gossypii sp. nov., isolated from soil of cotton cropping field.</title>
        <authorList>
            <person name="Huang R."/>
            <person name="Yang S."/>
            <person name="Zhen C."/>
            <person name="Liu W."/>
        </authorList>
    </citation>
    <scope>NUCLEOTIDE SEQUENCE [LARGE SCALE GENOMIC DNA]</scope>
    <source>
        <strain evidence="3 4">S1-65</strain>
    </source>
</reference>
<protein>
    <submittedName>
        <fullName evidence="3">Helix-turn-helix transcriptional regulator</fullName>
    </submittedName>
</protein>
<accession>A0ABS1WXS3</accession>
<gene>
    <name evidence="3" type="ORF">JM946_13625</name>
</gene>
<proteinExistence type="predicted"/>
<dbReference type="RefSeq" id="WP_203167798.1">
    <property type="nucleotide sequence ID" value="NZ_JAEVLS010000002.1"/>
</dbReference>
<dbReference type="Gene3D" id="1.10.260.40">
    <property type="entry name" value="lambda repressor-like DNA-binding domains"/>
    <property type="match status" value="1"/>
</dbReference>
<dbReference type="PANTHER" id="PTHR46558">
    <property type="entry name" value="TRACRIPTIONAL REGULATORY PROTEIN-RELATED-RELATED"/>
    <property type="match status" value="1"/>
</dbReference>
<evidence type="ECO:0000313" key="4">
    <source>
        <dbReference type="Proteomes" id="UP000661077"/>
    </source>
</evidence>
<evidence type="ECO:0000259" key="2">
    <source>
        <dbReference type="PROSITE" id="PS50943"/>
    </source>
</evidence>
<evidence type="ECO:0000256" key="1">
    <source>
        <dbReference type="ARBA" id="ARBA00023125"/>
    </source>
</evidence>
<dbReference type="PANTHER" id="PTHR46558:SF11">
    <property type="entry name" value="HTH-TYPE TRANSCRIPTIONAL REGULATOR XRE"/>
    <property type="match status" value="1"/>
</dbReference>
<dbReference type="PROSITE" id="PS50943">
    <property type="entry name" value="HTH_CROC1"/>
    <property type="match status" value="1"/>
</dbReference>
<organism evidence="3 4">
    <name type="scientific">Steroidobacter gossypii</name>
    <dbReference type="NCBI Taxonomy" id="2805490"/>
    <lineage>
        <taxon>Bacteria</taxon>
        <taxon>Pseudomonadati</taxon>
        <taxon>Pseudomonadota</taxon>
        <taxon>Gammaproteobacteria</taxon>
        <taxon>Steroidobacterales</taxon>
        <taxon>Steroidobacteraceae</taxon>
        <taxon>Steroidobacter</taxon>
    </lineage>
</organism>
<sequence>MSIRHEASIREVSRDYYQKLGAHIALLRKTCGITQAELARAIGVSQQAIFAYELGERRVSVLVLTRISRFFSIPVQELLAMAQPVREIKSKVSPGALHRAAQLQTLSKTEQRFVGRIIDTLEAAANRR</sequence>
<dbReference type="Pfam" id="PF01381">
    <property type="entry name" value="HTH_3"/>
    <property type="match status" value="1"/>
</dbReference>
<keyword evidence="4" id="KW-1185">Reference proteome</keyword>
<feature type="domain" description="HTH cro/C1-type" evidence="2">
    <location>
        <begin position="24"/>
        <end position="78"/>
    </location>
</feature>
<dbReference type="SMART" id="SM00530">
    <property type="entry name" value="HTH_XRE"/>
    <property type="match status" value="1"/>
</dbReference>
<dbReference type="InterPro" id="IPR010982">
    <property type="entry name" value="Lambda_DNA-bd_dom_sf"/>
</dbReference>
<name>A0ABS1WXS3_9GAMM</name>
<keyword evidence="1" id="KW-0238">DNA-binding</keyword>
<evidence type="ECO:0000313" key="3">
    <source>
        <dbReference type="EMBL" id="MBM0105776.1"/>
    </source>
</evidence>
<dbReference type="EMBL" id="JAEVLS010000002">
    <property type="protein sequence ID" value="MBM0105776.1"/>
    <property type="molecule type" value="Genomic_DNA"/>
</dbReference>
<dbReference type="CDD" id="cd00093">
    <property type="entry name" value="HTH_XRE"/>
    <property type="match status" value="1"/>
</dbReference>
<dbReference type="SUPFAM" id="SSF47413">
    <property type="entry name" value="lambda repressor-like DNA-binding domains"/>
    <property type="match status" value="1"/>
</dbReference>
<dbReference type="InterPro" id="IPR001387">
    <property type="entry name" value="Cro/C1-type_HTH"/>
</dbReference>
<dbReference type="Proteomes" id="UP000661077">
    <property type="component" value="Unassembled WGS sequence"/>
</dbReference>
<comment type="caution">
    <text evidence="3">The sequence shown here is derived from an EMBL/GenBank/DDBJ whole genome shotgun (WGS) entry which is preliminary data.</text>
</comment>